<keyword evidence="4" id="KW-0347">Helicase</keyword>
<dbReference type="Gene3D" id="3.40.50.300">
    <property type="entry name" value="P-loop containing nucleotide triphosphate hydrolases"/>
    <property type="match status" value="1"/>
</dbReference>
<feature type="compositionally biased region" description="Acidic residues" evidence="9">
    <location>
        <begin position="801"/>
        <end position="812"/>
    </location>
</feature>
<evidence type="ECO:0000313" key="12">
    <source>
        <dbReference type="EMBL" id="CAD8367191.1"/>
    </source>
</evidence>
<evidence type="ECO:0000256" key="4">
    <source>
        <dbReference type="ARBA" id="ARBA00022806"/>
    </source>
</evidence>
<dbReference type="GO" id="GO:0016787">
    <property type="term" value="F:hydrolase activity"/>
    <property type="evidence" value="ECO:0007669"/>
    <property type="project" value="UniProtKB-KW"/>
</dbReference>
<gene>
    <name evidence="12" type="ORF">PBAH0796_LOCUS18264</name>
</gene>
<organism evidence="12">
    <name type="scientific">Pyrodinium bahamense</name>
    <dbReference type="NCBI Taxonomy" id="73915"/>
    <lineage>
        <taxon>Eukaryota</taxon>
        <taxon>Sar</taxon>
        <taxon>Alveolata</taxon>
        <taxon>Dinophyceae</taxon>
        <taxon>Gonyaulacales</taxon>
        <taxon>Pyrocystaceae</taxon>
        <taxon>Pyrodinium</taxon>
    </lineage>
</organism>
<dbReference type="PANTHER" id="PTHR10799">
    <property type="entry name" value="SNF2/RAD54 HELICASE FAMILY"/>
    <property type="match status" value="1"/>
</dbReference>
<dbReference type="SUPFAM" id="SSF52540">
    <property type="entry name" value="P-loop containing nucleoside triphosphate hydrolases"/>
    <property type="match status" value="2"/>
</dbReference>
<feature type="compositionally biased region" description="Basic and acidic residues" evidence="9">
    <location>
        <begin position="791"/>
        <end position="800"/>
    </location>
</feature>
<feature type="region of interest" description="Disordered" evidence="9">
    <location>
        <begin position="1"/>
        <end position="138"/>
    </location>
</feature>
<evidence type="ECO:0000256" key="1">
    <source>
        <dbReference type="ARBA" id="ARBA00004123"/>
    </source>
</evidence>
<dbReference type="GO" id="GO:0006325">
    <property type="term" value="P:chromatin organization"/>
    <property type="evidence" value="ECO:0007669"/>
    <property type="project" value="UniProtKB-KW"/>
</dbReference>
<proteinExistence type="predicted"/>
<name>A0A7S0AL01_9DINO</name>
<comment type="subcellular location">
    <subcellularLocation>
        <location evidence="1">Nucleus</location>
    </subcellularLocation>
</comment>
<evidence type="ECO:0000259" key="10">
    <source>
        <dbReference type="PROSITE" id="PS51192"/>
    </source>
</evidence>
<dbReference type="GO" id="GO:0005524">
    <property type="term" value="F:ATP binding"/>
    <property type="evidence" value="ECO:0007669"/>
    <property type="project" value="UniProtKB-KW"/>
</dbReference>
<dbReference type="PROSITE" id="PS51194">
    <property type="entry name" value="HELICASE_CTER"/>
    <property type="match status" value="1"/>
</dbReference>
<dbReference type="Gene3D" id="3.40.50.10810">
    <property type="entry name" value="Tandem AAA-ATPase domain"/>
    <property type="match status" value="1"/>
</dbReference>
<dbReference type="GO" id="GO:0005634">
    <property type="term" value="C:nucleus"/>
    <property type="evidence" value="ECO:0007669"/>
    <property type="project" value="UniProtKB-SubCell"/>
</dbReference>
<evidence type="ECO:0000259" key="11">
    <source>
        <dbReference type="PROSITE" id="PS51194"/>
    </source>
</evidence>
<dbReference type="GO" id="GO:0003677">
    <property type="term" value="F:DNA binding"/>
    <property type="evidence" value="ECO:0007669"/>
    <property type="project" value="UniProtKB-KW"/>
</dbReference>
<feature type="compositionally biased region" description="Basic and acidic residues" evidence="9">
    <location>
        <begin position="21"/>
        <end position="36"/>
    </location>
</feature>
<dbReference type="SMART" id="SM00487">
    <property type="entry name" value="DEXDc"/>
    <property type="match status" value="1"/>
</dbReference>
<keyword evidence="2" id="KW-0547">Nucleotide-binding</keyword>
<dbReference type="InterPro" id="IPR001650">
    <property type="entry name" value="Helicase_C-like"/>
</dbReference>
<dbReference type="PROSITE" id="PS51192">
    <property type="entry name" value="HELICASE_ATP_BIND_1"/>
    <property type="match status" value="1"/>
</dbReference>
<keyword evidence="8" id="KW-0539">Nucleus</keyword>
<accession>A0A7S0AL01</accession>
<dbReference type="InterPro" id="IPR049730">
    <property type="entry name" value="SNF2/RAD54-like_C"/>
</dbReference>
<dbReference type="Pfam" id="PF00176">
    <property type="entry name" value="SNF2-rel_dom"/>
    <property type="match status" value="1"/>
</dbReference>
<dbReference type="InterPro" id="IPR000330">
    <property type="entry name" value="SNF2_N"/>
</dbReference>
<dbReference type="InterPro" id="IPR027417">
    <property type="entry name" value="P-loop_NTPase"/>
</dbReference>
<evidence type="ECO:0000256" key="6">
    <source>
        <dbReference type="ARBA" id="ARBA00022853"/>
    </source>
</evidence>
<dbReference type="EMBL" id="HBEG01029931">
    <property type="protein sequence ID" value="CAD8367191.1"/>
    <property type="molecule type" value="Transcribed_RNA"/>
</dbReference>
<feature type="region of interest" description="Disordered" evidence="9">
    <location>
        <begin position="791"/>
        <end position="812"/>
    </location>
</feature>
<dbReference type="AlphaFoldDB" id="A0A7S0AL01"/>
<evidence type="ECO:0000256" key="9">
    <source>
        <dbReference type="SAM" id="MobiDB-lite"/>
    </source>
</evidence>
<dbReference type="SMART" id="SM00490">
    <property type="entry name" value="HELICc"/>
    <property type="match status" value="1"/>
</dbReference>
<feature type="domain" description="Helicase C-terminal" evidence="11">
    <location>
        <begin position="547"/>
        <end position="697"/>
    </location>
</feature>
<dbReference type="GO" id="GO:0004386">
    <property type="term" value="F:helicase activity"/>
    <property type="evidence" value="ECO:0007669"/>
    <property type="project" value="UniProtKB-KW"/>
</dbReference>
<dbReference type="InterPro" id="IPR014001">
    <property type="entry name" value="Helicase_ATP-bd"/>
</dbReference>
<keyword evidence="7" id="KW-0238">DNA-binding</keyword>
<evidence type="ECO:0000256" key="2">
    <source>
        <dbReference type="ARBA" id="ARBA00022741"/>
    </source>
</evidence>
<feature type="compositionally biased region" description="Basic and acidic residues" evidence="9">
    <location>
        <begin position="51"/>
        <end position="66"/>
    </location>
</feature>
<protein>
    <submittedName>
        <fullName evidence="12">Uncharacterized protein</fullName>
    </submittedName>
</protein>
<keyword evidence="3" id="KW-0378">Hydrolase</keyword>
<evidence type="ECO:0000256" key="5">
    <source>
        <dbReference type="ARBA" id="ARBA00022840"/>
    </source>
</evidence>
<sequence length="812" mass="91361">MKATTFGLLPGIVQDAPGKVGTRDDLKRSGSADENGKPTSKRHVAEGSVPRAEEPPKLEAQEEAKQPELPVAGGAVGSLQVPAQDSSGDNMLCKPTAALPNGTDIKAKKKQERQQKTKEARELARREAEASQAEEERLMRERAAPFEGLSIEEIRMKRMAEVLEEMDGRMRDIVRRTAETLGIQAPSEETLATVCGSALDVDRREAYLRLIHTVQEAVSIPEGLQADLMPYQVDGLEWLVSIYVNNLHGILADEMGLGKTIQTIAWLQYLKEFKGNKGPHLIVAPKSTLANWETEFGKFAPTYKVFLVVGIQEEREHFAQKLRKRIKENKTTVYVTNYEQIHRNDWLQEVEWQCIVIDEGHRMKNQKSVLHETMTKMRCRTRMLLTGTPLQNNLNELWALLHYLLPELFTTTLDFQQWFLDPLRGVGGLNEYEVQLGPDDEAQLISRLHTMLAPFLLQRTKAQVMDQQLPPKVESTVRVPLSAWQQAAYADLQKRTIRLLSSEDKVEMHKVNNALMQLRKLVLHPYLFASGYQPGPDFFRTSGKVEVLDRMLAKLLRFGHKTLIFSQFTTALDILGEYLQWRGHQFVRLDGQTPHEERRSRIATFNSEEGRARVFLLSSRAGGLGLNLQAADTVILFDLDWNPQNDKQAIARAHRIGQQREVRVFRVLTDSSVERHMERRCREKLDLERKIIGAGLFVKGSSQEQRADMLRSVLGLAEGGVGAAGAAPAVGRPDGDEEATPPEELNRLLARSAEELAAFSKMDEELLAPSAGKSGSKEAPLLVRCGRLMRPDEVPDGFRLEDEEGGADDTLW</sequence>
<evidence type="ECO:0000256" key="7">
    <source>
        <dbReference type="ARBA" id="ARBA00023125"/>
    </source>
</evidence>
<keyword evidence="5" id="KW-0067">ATP-binding</keyword>
<dbReference type="FunFam" id="3.40.50.10810:FF:000005">
    <property type="entry name" value="Photoperiod-independent early flowering 1"/>
    <property type="match status" value="1"/>
</dbReference>
<dbReference type="CDD" id="cd18793">
    <property type="entry name" value="SF2_C_SNF"/>
    <property type="match status" value="1"/>
</dbReference>
<dbReference type="InterPro" id="IPR038718">
    <property type="entry name" value="SNF2-like_sf"/>
</dbReference>
<dbReference type="Pfam" id="PF00271">
    <property type="entry name" value="Helicase_C"/>
    <property type="match status" value="1"/>
</dbReference>
<feature type="compositionally biased region" description="Basic and acidic residues" evidence="9">
    <location>
        <begin position="112"/>
        <end position="138"/>
    </location>
</feature>
<evidence type="ECO:0000256" key="8">
    <source>
        <dbReference type="ARBA" id="ARBA00023242"/>
    </source>
</evidence>
<reference evidence="12" key="1">
    <citation type="submission" date="2021-01" db="EMBL/GenBank/DDBJ databases">
        <authorList>
            <person name="Corre E."/>
            <person name="Pelletier E."/>
            <person name="Niang G."/>
            <person name="Scheremetjew M."/>
            <person name="Finn R."/>
            <person name="Kale V."/>
            <person name="Holt S."/>
            <person name="Cochrane G."/>
            <person name="Meng A."/>
            <person name="Brown T."/>
            <person name="Cohen L."/>
        </authorList>
    </citation>
    <scope>NUCLEOTIDE SEQUENCE</scope>
    <source>
        <strain evidence="12">Pbaha01</strain>
    </source>
</reference>
<keyword evidence="6" id="KW-0156">Chromatin regulator</keyword>
<evidence type="ECO:0000256" key="3">
    <source>
        <dbReference type="ARBA" id="ARBA00022801"/>
    </source>
</evidence>
<feature type="domain" description="Helicase ATP-binding" evidence="10">
    <location>
        <begin position="240"/>
        <end position="407"/>
    </location>
</feature>